<dbReference type="HOGENOM" id="CLU_3294537_0_0_10"/>
<dbReference type="Proteomes" id="UP000004407">
    <property type="component" value="Unassembled WGS sequence"/>
</dbReference>
<name>G6AVX3_9BACT</name>
<dbReference type="AlphaFoldDB" id="G6AVX3"/>
<evidence type="ECO:0000313" key="1">
    <source>
        <dbReference type="EMBL" id="EHJ41421.1"/>
    </source>
</evidence>
<organism evidence="1 2">
    <name type="scientific">Leyella stercorea DSM 18206</name>
    <dbReference type="NCBI Taxonomy" id="1002367"/>
    <lineage>
        <taxon>Bacteria</taxon>
        <taxon>Pseudomonadati</taxon>
        <taxon>Bacteroidota</taxon>
        <taxon>Bacteroidia</taxon>
        <taxon>Bacteroidales</taxon>
        <taxon>Prevotellaceae</taxon>
        <taxon>Leyella</taxon>
    </lineage>
</organism>
<evidence type="ECO:0000313" key="2">
    <source>
        <dbReference type="Proteomes" id="UP000004407"/>
    </source>
</evidence>
<protein>
    <submittedName>
        <fullName evidence="1">Uncharacterized protein</fullName>
    </submittedName>
</protein>
<dbReference type="EMBL" id="AFZZ01000070">
    <property type="protein sequence ID" value="EHJ41421.1"/>
    <property type="molecule type" value="Genomic_DNA"/>
</dbReference>
<accession>G6AVX3</accession>
<reference evidence="1 2" key="1">
    <citation type="submission" date="2011-08" db="EMBL/GenBank/DDBJ databases">
        <authorList>
            <person name="Weinstock G."/>
            <person name="Sodergren E."/>
            <person name="Clifton S."/>
            <person name="Fulton L."/>
            <person name="Fulton B."/>
            <person name="Courtney L."/>
            <person name="Fronick C."/>
            <person name="Harrison M."/>
            <person name="Strong C."/>
            <person name="Farmer C."/>
            <person name="Delahaunty K."/>
            <person name="Markovic C."/>
            <person name="Hall O."/>
            <person name="Minx P."/>
            <person name="Tomlinson C."/>
            <person name="Mitreva M."/>
            <person name="Hou S."/>
            <person name="Chen J."/>
            <person name="Wollam A."/>
            <person name="Pepin K.H."/>
            <person name="Johnson M."/>
            <person name="Bhonagiri V."/>
            <person name="Zhang X."/>
            <person name="Suruliraj S."/>
            <person name="Warren W."/>
            <person name="Chinwalla A."/>
            <person name="Mardis E.R."/>
            <person name="Wilson R.K."/>
        </authorList>
    </citation>
    <scope>NUCLEOTIDE SEQUENCE [LARGE SCALE GENOMIC DNA]</scope>
    <source>
        <strain evidence="1 2">DSM 18206</strain>
    </source>
</reference>
<proteinExistence type="predicted"/>
<comment type="caution">
    <text evidence="1">The sequence shown here is derived from an EMBL/GenBank/DDBJ whole genome shotgun (WGS) entry which is preliminary data.</text>
</comment>
<sequence length="40" mass="4935">MLCWEIWQIFSANAFMIGKRRYEKAGLRLMRNPAFYFLYV</sequence>
<gene>
    <name evidence="1" type="ORF">HMPREF0673_00769</name>
</gene>